<dbReference type="InterPro" id="IPR036390">
    <property type="entry name" value="WH_DNA-bd_sf"/>
</dbReference>
<dbReference type="EMBL" id="CP056775">
    <property type="protein sequence ID" value="QRQ99692.1"/>
    <property type="molecule type" value="Genomic_DNA"/>
</dbReference>
<organism evidence="1 2">
    <name type="scientific">Dyadobacter sandarakinus</name>
    <dbReference type="NCBI Taxonomy" id="2747268"/>
    <lineage>
        <taxon>Bacteria</taxon>
        <taxon>Pseudomonadati</taxon>
        <taxon>Bacteroidota</taxon>
        <taxon>Cytophagia</taxon>
        <taxon>Cytophagales</taxon>
        <taxon>Spirosomataceae</taxon>
        <taxon>Dyadobacter</taxon>
    </lineage>
</organism>
<dbReference type="SUPFAM" id="SSF46785">
    <property type="entry name" value="Winged helix' DNA-binding domain"/>
    <property type="match status" value="1"/>
</dbReference>
<reference evidence="1 2" key="1">
    <citation type="submission" date="2020-06" db="EMBL/GenBank/DDBJ databases">
        <title>Dyadobacter sandarakinus sp. nov., isolated from the soil of the Arctic Yellow River Station.</title>
        <authorList>
            <person name="Zhang Y."/>
            <person name="Peng F."/>
        </authorList>
    </citation>
    <scope>NUCLEOTIDE SEQUENCE [LARGE SCALE GENOMIC DNA]</scope>
    <source>
        <strain evidence="1 2">Q3-56</strain>
    </source>
</reference>
<dbReference type="InterPro" id="IPR036388">
    <property type="entry name" value="WH-like_DNA-bd_sf"/>
</dbReference>
<gene>
    <name evidence="1" type="ORF">HWI92_01565</name>
</gene>
<accession>A0ABX7I1F3</accession>
<evidence type="ECO:0000313" key="1">
    <source>
        <dbReference type="EMBL" id="QRQ99692.1"/>
    </source>
</evidence>
<sequence length="86" mass="9379">MTDKEKIAAVQTIYSNAIKLRVAQELLVQKNSSANELSKLLGLSANYVTTILKAMVKAGTAESLGRDSYYVQYALTDLGKKLLKAI</sequence>
<name>A0ABX7I1F3_9BACT</name>
<dbReference type="Gene3D" id="1.10.10.10">
    <property type="entry name" value="Winged helix-like DNA-binding domain superfamily/Winged helix DNA-binding domain"/>
    <property type="match status" value="1"/>
</dbReference>
<proteinExistence type="predicted"/>
<dbReference type="RefSeq" id="WP_204660454.1">
    <property type="nucleotide sequence ID" value="NZ_CP056775.1"/>
</dbReference>
<keyword evidence="2" id="KW-1185">Reference proteome</keyword>
<protein>
    <submittedName>
        <fullName evidence="1">Uncharacterized protein</fullName>
    </submittedName>
</protein>
<dbReference type="Proteomes" id="UP000612680">
    <property type="component" value="Chromosome"/>
</dbReference>
<evidence type="ECO:0000313" key="2">
    <source>
        <dbReference type="Proteomes" id="UP000612680"/>
    </source>
</evidence>